<dbReference type="AlphaFoldDB" id="A0A8R7U2Z4"/>
<feature type="compositionally biased region" description="Low complexity" evidence="1">
    <location>
        <begin position="1"/>
        <end position="21"/>
    </location>
</feature>
<protein>
    <submittedName>
        <fullName evidence="2">Uncharacterized protein</fullName>
    </submittedName>
</protein>
<evidence type="ECO:0000313" key="2">
    <source>
        <dbReference type="EnsemblPlants" id="TuG1812G0400000180.01.T01.cds394518"/>
    </source>
</evidence>
<reference evidence="2" key="2">
    <citation type="submission" date="2018-03" db="EMBL/GenBank/DDBJ databases">
        <title>The Triticum urartu genome reveals the dynamic nature of wheat genome evolution.</title>
        <authorList>
            <person name="Ling H."/>
            <person name="Ma B."/>
            <person name="Shi X."/>
            <person name="Liu H."/>
            <person name="Dong L."/>
            <person name="Sun H."/>
            <person name="Cao Y."/>
            <person name="Gao Q."/>
            <person name="Zheng S."/>
            <person name="Li Y."/>
            <person name="Yu Y."/>
            <person name="Du H."/>
            <person name="Qi M."/>
            <person name="Li Y."/>
            <person name="Yu H."/>
            <person name="Cui Y."/>
            <person name="Wang N."/>
            <person name="Chen C."/>
            <person name="Wu H."/>
            <person name="Zhao Y."/>
            <person name="Zhang J."/>
            <person name="Li Y."/>
            <person name="Zhou W."/>
            <person name="Zhang B."/>
            <person name="Hu W."/>
            <person name="Eijk M."/>
            <person name="Tang J."/>
            <person name="Witsenboer H."/>
            <person name="Zhao S."/>
            <person name="Li Z."/>
            <person name="Zhang A."/>
            <person name="Wang D."/>
            <person name="Liang C."/>
        </authorList>
    </citation>
    <scope>NUCLEOTIDE SEQUENCE [LARGE SCALE GENOMIC DNA]</scope>
    <source>
        <strain evidence="2">cv. G1812</strain>
    </source>
</reference>
<evidence type="ECO:0000313" key="3">
    <source>
        <dbReference type="Proteomes" id="UP000015106"/>
    </source>
</evidence>
<keyword evidence="3" id="KW-1185">Reference proteome</keyword>
<proteinExistence type="predicted"/>
<feature type="region of interest" description="Disordered" evidence="1">
    <location>
        <begin position="1"/>
        <end position="57"/>
    </location>
</feature>
<name>A0A8R7U2Z4_TRIUA</name>
<accession>A0A8R7U2Z4</accession>
<organism evidence="2 3">
    <name type="scientific">Triticum urartu</name>
    <name type="common">Red wild einkorn</name>
    <name type="synonym">Crithodium urartu</name>
    <dbReference type="NCBI Taxonomy" id="4572"/>
    <lineage>
        <taxon>Eukaryota</taxon>
        <taxon>Viridiplantae</taxon>
        <taxon>Streptophyta</taxon>
        <taxon>Embryophyta</taxon>
        <taxon>Tracheophyta</taxon>
        <taxon>Spermatophyta</taxon>
        <taxon>Magnoliopsida</taxon>
        <taxon>Liliopsida</taxon>
        <taxon>Poales</taxon>
        <taxon>Poaceae</taxon>
        <taxon>BOP clade</taxon>
        <taxon>Pooideae</taxon>
        <taxon>Triticodae</taxon>
        <taxon>Triticeae</taxon>
        <taxon>Triticinae</taxon>
        <taxon>Triticum</taxon>
    </lineage>
</organism>
<reference evidence="3" key="1">
    <citation type="journal article" date="2013" name="Nature">
        <title>Draft genome of the wheat A-genome progenitor Triticum urartu.</title>
        <authorList>
            <person name="Ling H.Q."/>
            <person name="Zhao S."/>
            <person name="Liu D."/>
            <person name="Wang J."/>
            <person name="Sun H."/>
            <person name="Zhang C."/>
            <person name="Fan H."/>
            <person name="Li D."/>
            <person name="Dong L."/>
            <person name="Tao Y."/>
            <person name="Gao C."/>
            <person name="Wu H."/>
            <person name="Li Y."/>
            <person name="Cui Y."/>
            <person name="Guo X."/>
            <person name="Zheng S."/>
            <person name="Wang B."/>
            <person name="Yu K."/>
            <person name="Liang Q."/>
            <person name="Yang W."/>
            <person name="Lou X."/>
            <person name="Chen J."/>
            <person name="Feng M."/>
            <person name="Jian J."/>
            <person name="Zhang X."/>
            <person name="Luo G."/>
            <person name="Jiang Y."/>
            <person name="Liu J."/>
            <person name="Wang Z."/>
            <person name="Sha Y."/>
            <person name="Zhang B."/>
            <person name="Wu H."/>
            <person name="Tang D."/>
            <person name="Shen Q."/>
            <person name="Xue P."/>
            <person name="Zou S."/>
            <person name="Wang X."/>
            <person name="Liu X."/>
            <person name="Wang F."/>
            <person name="Yang Y."/>
            <person name="An X."/>
            <person name="Dong Z."/>
            <person name="Zhang K."/>
            <person name="Zhang X."/>
            <person name="Luo M.C."/>
            <person name="Dvorak J."/>
            <person name="Tong Y."/>
            <person name="Wang J."/>
            <person name="Yang H."/>
            <person name="Li Z."/>
            <person name="Wang D."/>
            <person name="Zhang A."/>
            <person name="Wang J."/>
        </authorList>
    </citation>
    <scope>NUCLEOTIDE SEQUENCE</scope>
    <source>
        <strain evidence="3">cv. G1812</strain>
    </source>
</reference>
<dbReference type="Proteomes" id="UP000015106">
    <property type="component" value="Chromosome 4"/>
</dbReference>
<sequence length="139" mass="14785">MVMPAPRSSASKSSATPEASSMEAATLNPRASVMLTTGDGRLSEPDAVMSKPEGTMRQPTASTLVLYGSLVTAPSSVAFDPGVDSAGERTKMAEPAAMRLPTPRSKGARLVVWKSVVTSLPDAGTRARSEWERYSRRTW</sequence>
<dbReference type="Gramene" id="TuG1812G0400000180.01.T01">
    <property type="protein sequence ID" value="TuG1812G0400000180.01.T01.cds394518"/>
    <property type="gene ID" value="TuG1812G0400000180.01"/>
</dbReference>
<reference evidence="2" key="3">
    <citation type="submission" date="2022-06" db="UniProtKB">
        <authorList>
            <consortium name="EnsemblPlants"/>
        </authorList>
    </citation>
    <scope>IDENTIFICATION</scope>
</reference>
<dbReference type="EnsemblPlants" id="TuG1812G0400000180.01.T01">
    <property type="protein sequence ID" value="TuG1812G0400000180.01.T01.cds394518"/>
    <property type="gene ID" value="TuG1812G0400000180.01"/>
</dbReference>
<evidence type="ECO:0000256" key="1">
    <source>
        <dbReference type="SAM" id="MobiDB-lite"/>
    </source>
</evidence>